<proteinExistence type="inferred from homology"/>
<comment type="similarity">
    <text evidence="1">Belongs to the asp23 family.</text>
</comment>
<evidence type="ECO:0000313" key="3">
    <source>
        <dbReference type="EMBL" id="MRI85350.1"/>
    </source>
</evidence>
<dbReference type="InterPro" id="IPR005531">
    <property type="entry name" value="Asp23"/>
</dbReference>
<comment type="caution">
    <text evidence="3">The sequence shown here is derived from an EMBL/GenBank/DDBJ whole genome shotgun (WGS) entry which is preliminary data.</text>
</comment>
<evidence type="ECO:0000313" key="4">
    <source>
        <dbReference type="EMBL" id="MRJ48526.1"/>
    </source>
</evidence>
<dbReference type="AlphaFoldDB" id="A0A6I2GC59"/>
<sequence length="119" mass="13016">MTINIQTPNGQISLTTDVIATVVGAAVTDNYGVVGMVSKSFIRDNITEILKKDNYAKGVVISQDADDEVMVDVYIVVTYGTKISVICQNIQQTVKYNVEQLLGFELSYVNVHVQGVKVD</sequence>
<dbReference type="Proteomes" id="UP000469870">
    <property type="component" value="Unassembled WGS sequence"/>
</dbReference>
<dbReference type="Proteomes" id="UP000430975">
    <property type="component" value="Unassembled WGS sequence"/>
</dbReference>
<organism evidence="3 5">
    <name type="scientific">Fundicoccus ignavus</name>
    <dbReference type="NCBI Taxonomy" id="2664442"/>
    <lineage>
        <taxon>Bacteria</taxon>
        <taxon>Bacillati</taxon>
        <taxon>Bacillota</taxon>
        <taxon>Bacilli</taxon>
        <taxon>Lactobacillales</taxon>
        <taxon>Aerococcaceae</taxon>
        <taxon>Fundicoccus</taxon>
    </lineage>
</organism>
<reference evidence="4 6" key="1">
    <citation type="submission" date="2019-11" db="EMBL/GenBank/DDBJ databases">
        <title>Characterisation of Fundicoccus ignavus gen. nov. sp. nov., a novel genus of the family Aerococcaceae from bulk tank milk.</title>
        <authorList>
            <person name="Siebert A."/>
            <person name="Huptas C."/>
            <person name="Wenning M."/>
            <person name="Scherer S."/>
            <person name="Doll E.V."/>
        </authorList>
    </citation>
    <scope>NUCLEOTIDE SEQUENCE [LARGE SCALE GENOMIC DNA]</scope>
    <source>
        <strain evidence="4 6">DSM 109652</strain>
    </source>
</reference>
<evidence type="ECO:0000313" key="5">
    <source>
        <dbReference type="Proteomes" id="UP000430975"/>
    </source>
</evidence>
<gene>
    <name evidence="4" type="ORF">GF867_13325</name>
    <name evidence="3" type="ORF">GIY09_05595</name>
    <name evidence="2" type="ORF">GIY11_04940</name>
</gene>
<dbReference type="Proteomes" id="UP000440066">
    <property type="component" value="Unassembled WGS sequence"/>
</dbReference>
<protein>
    <submittedName>
        <fullName evidence="3">Asp23/Gls24 family envelope stress response protein</fullName>
    </submittedName>
</protein>
<evidence type="ECO:0000313" key="6">
    <source>
        <dbReference type="Proteomes" id="UP000440066"/>
    </source>
</evidence>
<dbReference type="PANTHER" id="PTHR34297:SF2">
    <property type="entry name" value="ASP23_GLS24 FAMILY ENVELOPE STRESS RESPONSE PROTEIN"/>
    <property type="match status" value="1"/>
</dbReference>
<dbReference type="EMBL" id="WJQS01000004">
    <property type="protein sequence ID" value="MRI85350.1"/>
    <property type="molecule type" value="Genomic_DNA"/>
</dbReference>
<dbReference type="RefSeq" id="WP_153833570.1">
    <property type="nucleotide sequence ID" value="NZ_WJQR01000004.1"/>
</dbReference>
<evidence type="ECO:0000313" key="2">
    <source>
        <dbReference type="EMBL" id="MRI81359.1"/>
    </source>
</evidence>
<dbReference type="Pfam" id="PF03780">
    <property type="entry name" value="Asp23"/>
    <property type="match status" value="1"/>
</dbReference>
<name>A0A6I2GC59_9LACT</name>
<evidence type="ECO:0000313" key="7">
    <source>
        <dbReference type="Proteomes" id="UP000469870"/>
    </source>
</evidence>
<dbReference type="EMBL" id="WJQR01000004">
    <property type="protein sequence ID" value="MRI81359.1"/>
    <property type="molecule type" value="Genomic_DNA"/>
</dbReference>
<reference evidence="5 7" key="2">
    <citation type="submission" date="2019-11" db="EMBL/GenBank/DDBJ databases">
        <title>Characterisation of Fundicoccus ignavus gen. nov. sp. nov., a novel genus of the family Aerococcaceae isolated from bulk tank milk.</title>
        <authorList>
            <person name="Siebert A."/>
            <person name="Huptas C."/>
            <person name="Wenning M."/>
            <person name="Scherer S."/>
            <person name="Doll E.V."/>
        </authorList>
    </citation>
    <scope>NUCLEOTIDE SEQUENCE [LARGE SCALE GENOMIC DNA]</scope>
    <source>
        <strain evidence="2 7">DSM 109653</strain>
        <strain evidence="3 5">WS4759</strain>
    </source>
</reference>
<keyword evidence="5" id="KW-1185">Reference proteome</keyword>
<evidence type="ECO:0000256" key="1">
    <source>
        <dbReference type="ARBA" id="ARBA00005721"/>
    </source>
</evidence>
<dbReference type="PANTHER" id="PTHR34297">
    <property type="entry name" value="HYPOTHETICAL CYTOSOLIC PROTEIN-RELATED"/>
    <property type="match status" value="1"/>
</dbReference>
<dbReference type="EMBL" id="WJQT01000036">
    <property type="protein sequence ID" value="MRJ48526.1"/>
    <property type="molecule type" value="Genomic_DNA"/>
</dbReference>
<accession>A0A6I2GC59</accession>